<evidence type="ECO:0000256" key="1">
    <source>
        <dbReference type="ARBA" id="ARBA00022729"/>
    </source>
</evidence>
<evidence type="ECO:0008006" key="6">
    <source>
        <dbReference type="Google" id="ProtNLM"/>
    </source>
</evidence>
<evidence type="ECO:0000256" key="2">
    <source>
        <dbReference type="ARBA" id="ARBA00023026"/>
    </source>
</evidence>
<dbReference type="SUPFAM" id="SSF50494">
    <property type="entry name" value="Trypsin-like serine proteases"/>
    <property type="match status" value="1"/>
</dbReference>
<evidence type="ECO:0000313" key="4">
    <source>
        <dbReference type="EMBL" id="EJK46061.1"/>
    </source>
</evidence>
<dbReference type="EMBL" id="AGNL01048024">
    <property type="protein sequence ID" value="EJK46061.1"/>
    <property type="molecule type" value="Genomic_DNA"/>
</dbReference>
<name>K0RAI2_THAOC</name>
<sequence length="784" mass="85729">DPRSSHRRQVGFRLVRVSVGSQPRSSTGGQGVALRDLLPYVDGPAMANIGRRCTMEVAEGCIPDQNRPLVPILASAKAVDPTITDDFGLEVERRSTPRNYTPQPDRSSSKIMPGRRRRSVPTTTLAFSLVISAVRAAPAGDGGDQSAVRHDGVYRRRLAQSAAEAFAHWTPQLVARAIPLDLKIDRQDDTVYIAGEDGYMTSYAEAFAGGRGADVSSEYWDSILHVEDLLPGDGDSGQAMHHKSSWNVIKRLYPEEEISSPALRGRRDMGGRRLDGEVKLIHLDDLEFSTVEVKSTTEADEDLEFDIEFEPDNETDFPIEEEGRGLQWKTQTPGQGSRPVARNARKNNNNNNNNNARAKKKRLPRMNSIKPTRGALIKDKQTFSAKILPSQTTKSKIDTVYFTLTDGNGKESAALTMPKVSNNEFAISIDGFDKFSGTRWKYKVEAIDRKGRKKQSGQIVFRIQGVGNSSSGFASGGSSSSNKDDEKDKEKEEEEEEEEDRPLKQEIVRDSNWPHGGHIQGSVGRILFEFDGSAPFVCSGTVIMDSSSGKSPSSNNGRSVIQTAAHCAYNDVLKMFATKAIFIPDQVSTTGVKSDFNCDNDRLGCWYLAFAVVEKGWASGSFPENVEYDYAYYVAIDDFSTHQGGFTDGLSGKLDHDVTPMPVDFGYRVTSDFLVGLGYSADKDPDFRYCSMECSTISGVPWYENLWLENCGMTGGASGGPWIVDMTESGKGTLVSVNSWGFTDKPGMAGPSLRTASGSAAECLFDKARTGSDPGNSGGYIVNC</sequence>
<proteinExistence type="predicted"/>
<feature type="region of interest" description="Disordered" evidence="3">
    <location>
        <begin position="467"/>
        <end position="516"/>
    </location>
</feature>
<keyword evidence="2" id="KW-0843">Virulence</keyword>
<comment type="caution">
    <text evidence="4">The sequence shown here is derived from an EMBL/GenBank/DDBJ whole genome shotgun (WGS) entry which is preliminary data.</text>
</comment>
<protein>
    <recommendedName>
        <fullName evidence="6">Peptidase S1 domain-containing protein</fullName>
    </recommendedName>
</protein>
<reference evidence="4 5" key="1">
    <citation type="journal article" date="2012" name="Genome Biol.">
        <title>Genome and low-iron response of an oceanic diatom adapted to chronic iron limitation.</title>
        <authorList>
            <person name="Lommer M."/>
            <person name="Specht M."/>
            <person name="Roy A.S."/>
            <person name="Kraemer L."/>
            <person name="Andreson R."/>
            <person name="Gutowska M.A."/>
            <person name="Wolf J."/>
            <person name="Bergner S.V."/>
            <person name="Schilhabel M.B."/>
            <person name="Klostermeier U.C."/>
            <person name="Beiko R.G."/>
            <person name="Rosenstiel P."/>
            <person name="Hippler M."/>
            <person name="Laroche J."/>
        </authorList>
    </citation>
    <scope>NUCLEOTIDE SEQUENCE [LARGE SCALE GENOMIC DNA]</scope>
    <source>
        <strain evidence="4 5">CCMP1005</strain>
    </source>
</reference>
<feature type="compositionally biased region" description="Acidic residues" evidence="3">
    <location>
        <begin position="491"/>
        <end position="500"/>
    </location>
</feature>
<keyword evidence="1" id="KW-0732">Signal</keyword>
<feature type="compositionally biased region" description="Polar residues" evidence="3">
    <location>
        <begin position="97"/>
        <end position="110"/>
    </location>
</feature>
<gene>
    <name evidence="4" type="ORF">THAOC_35292</name>
</gene>
<organism evidence="4 5">
    <name type="scientific">Thalassiosira oceanica</name>
    <name type="common">Marine diatom</name>
    <dbReference type="NCBI Taxonomy" id="159749"/>
    <lineage>
        <taxon>Eukaryota</taxon>
        <taxon>Sar</taxon>
        <taxon>Stramenopiles</taxon>
        <taxon>Ochrophyta</taxon>
        <taxon>Bacillariophyta</taxon>
        <taxon>Coscinodiscophyceae</taxon>
        <taxon>Thalassiosirophycidae</taxon>
        <taxon>Thalassiosirales</taxon>
        <taxon>Thalassiosiraceae</taxon>
        <taxon>Thalassiosira</taxon>
    </lineage>
</organism>
<accession>K0RAI2</accession>
<dbReference type="PANTHER" id="PTHR15462">
    <property type="entry name" value="SERINE PROTEASE"/>
    <property type="match status" value="1"/>
</dbReference>
<dbReference type="PANTHER" id="PTHR15462:SF19">
    <property type="entry name" value="PEPTIDASE S1 DOMAIN-CONTAINING PROTEIN"/>
    <property type="match status" value="1"/>
</dbReference>
<feature type="compositionally biased region" description="Low complexity" evidence="3">
    <location>
        <begin position="467"/>
        <end position="481"/>
    </location>
</feature>
<feature type="compositionally biased region" description="Low complexity" evidence="3">
    <location>
        <begin position="346"/>
        <end position="356"/>
    </location>
</feature>
<keyword evidence="5" id="KW-1185">Reference proteome</keyword>
<evidence type="ECO:0000313" key="5">
    <source>
        <dbReference type="Proteomes" id="UP000266841"/>
    </source>
</evidence>
<dbReference type="Proteomes" id="UP000266841">
    <property type="component" value="Unassembled WGS sequence"/>
</dbReference>
<dbReference type="eggNOG" id="ENOG502T4H4">
    <property type="taxonomic scope" value="Eukaryota"/>
</dbReference>
<feature type="non-terminal residue" evidence="4">
    <location>
        <position position="1"/>
    </location>
</feature>
<dbReference type="AlphaFoldDB" id="K0RAI2"/>
<dbReference type="OrthoDB" id="10037376at2759"/>
<feature type="region of interest" description="Disordered" evidence="3">
    <location>
        <begin position="92"/>
        <end position="117"/>
    </location>
</feature>
<dbReference type="Gene3D" id="2.40.10.10">
    <property type="entry name" value="Trypsin-like serine proteases"/>
    <property type="match status" value="2"/>
</dbReference>
<dbReference type="InterPro" id="IPR050966">
    <property type="entry name" value="Glutamyl_endopeptidase"/>
</dbReference>
<dbReference type="InterPro" id="IPR009003">
    <property type="entry name" value="Peptidase_S1_PA"/>
</dbReference>
<feature type="region of interest" description="Disordered" evidence="3">
    <location>
        <begin position="314"/>
        <end position="362"/>
    </location>
</feature>
<dbReference type="InterPro" id="IPR043504">
    <property type="entry name" value="Peptidase_S1_PA_chymotrypsin"/>
</dbReference>
<evidence type="ECO:0000256" key="3">
    <source>
        <dbReference type="SAM" id="MobiDB-lite"/>
    </source>
</evidence>